<dbReference type="EMBL" id="BONN01000001">
    <property type="protein sequence ID" value="GIG31193.1"/>
    <property type="molecule type" value="Genomic_DNA"/>
</dbReference>
<evidence type="ECO:0000313" key="2">
    <source>
        <dbReference type="EMBL" id="GIG31193.1"/>
    </source>
</evidence>
<dbReference type="SMART" id="SM00530">
    <property type="entry name" value="HTH_XRE"/>
    <property type="match status" value="1"/>
</dbReference>
<sequence>MAGMDNRDEVRDFLRSRRARITPEQAGLPAYGTHRRVPGLRREEVAMLAGVSSDYYVRLERGNLAGVSESVLESLATVLRLDEVERAHLRDLARGARPRAARARRSVPAARTVPLSVRVMLDALTQAPAVVRDERLDILAANALGRALYAPLFADPSRRANHARFAFLDPAATRFWADWERAADDTVGVLRFAAGRDPFDKALTALVGELSTRSEEFRSRWAAHHVHVHTGGRKRIHHPVVGDVELMYDSMTIAAAPGLTLLVYTAEPGSPTADALRVLASWAATADASGEAVVPGGPAAATHP</sequence>
<dbReference type="InterPro" id="IPR001387">
    <property type="entry name" value="Cro/C1-type_HTH"/>
</dbReference>
<comment type="caution">
    <text evidence="2">The sequence shown here is derived from an EMBL/GenBank/DDBJ whole genome shotgun (WGS) entry which is preliminary data.</text>
</comment>
<dbReference type="Pfam" id="PF17765">
    <property type="entry name" value="MLTR_LBD"/>
    <property type="match status" value="1"/>
</dbReference>
<reference evidence="2 3" key="1">
    <citation type="submission" date="2021-01" db="EMBL/GenBank/DDBJ databases">
        <title>Whole genome shotgun sequence of Cellulomonas oligotrophica NBRC 109435.</title>
        <authorList>
            <person name="Komaki H."/>
            <person name="Tamura T."/>
        </authorList>
    </citation>
    <scope>NUCLEOTIDE SEQUENCE [LARGE SCALE GENOMIC DNA]</scope>
    <source>
        <strain evidence="2 3">NBRC 109435</strain>
    </source>
</reference>
<dbReference type="PROSITE" id="PS50943">
    <property type="entry name" value="HTH_CROC1"/>
    <property type="match status" value="1"/>
</dbReference>
<gene>
    <name evidence="2" type="ORF">Col01nite_03520</name>
</gene>
<dbReference type="Gene3D" id="3.30.450.180">
    <property type="match status" value="1"/>
</dbReference>
<evidence type="ECO:0000313" key="3">
    <source>
        <dbReference type="Proteomes" id="UP000618382"/>
    </source>
</evidence>
<organism evidence="2 3">
    <name type="scientific">Cellulomonas oligotrophica</name>
    <dbReference type="NCBI Taxonomy" id="931536"/>
    <lineage>
        <taxon>Bacteria</taxon>
        <taxon>Bacillati</taxon>
        <taxon>Actinomycetota</taxon>
        <taxon>Actinomycetes</taxon>
        <taxon>Micrococcales</taxon>
        <taxon>Cellulomonadaceae</taxon>
        <taxon>Cellulomonas</taxon>
    </lineage>
</organism>
<evidence type="ECO:0000259" key="1">
    <source>
        <dbReference type="PROSITE" id="PS50943"/>
    </source>
</evidence>
<dbReference type="Proteomes" id="UP000618382">
    <property type="component" value="Unassembled WGS sequence"/>
</dbReference>
<name>A0ABQ4D645_9CELL</name>
<dbReference type="SUPFAM" id="SSF47413">
    <property type="entry name" value="lambda repressor-like DNA-binding domains"/>
    <property type="match status" value="1"/>
</dbReference>
<accession>A0ABQ4D645</accession>
<dbReference type="PANTHER" id="PTHR35010:SF2">
    <property type="entry name" value="BLL4672 PROTEIN"/>
    <property type="match status" value="1"/>
</dbReference>
<feature type="domain" description="HTH cro/C1-type" evidence="1">
    <location>
        <begin position="39"/>
        <end position="86"/>
    </location>
</feature>
<dbReference type="Gene3D" id="1.10.260.40">
    <property type="entry name" value="lambda repressor-like DNA-binding domains"/>
    <property type="match status" value="1"/>
</dbReference>
<dbReference type="Pfam" id="PF13560">
    <property type="entry name" value="HTH_31"/>
    <property type="match status" value="1"/>
</dbReference>
<keyword evidence="3" id="KW-1185">Reference proteome</keyword>
<dbReference type="CDD" id="cd00093">
    <property type="entry name" value="HTH_XRE"/>
    <property type="match status" value="1"/>
</dbReference>
<dbReference type="InterPro" id="IPR010982">
    <property type="entry name" value="Lambda_DNA-bd_dom_sf"/>
</dbReference>
<proteinExistence type="predicted"/>
<dbReference type="InterPro" id="IPR041413">
    <property type="entry name" value="MLTR_LBD"/>
</dbReference>
<protein>
    <submittedName>
        <fullName evidence="2">Transcriptional regulator</fullName>
    </submittedName>
</protein>
<dbReference type="PANTHER" id="PTHR35010">
    <property type="entry name" value="BLL4672 PROTEIN-RELATED"/>
    <property type="match status" value="1"/>
</dbReference>